<feature type="region of interest" description="Disordered" evidence="4">
    <location>
        <begin position="63"/>
        <end position="82"/>
    </location>
</feature>
<dbReference type="Pfam" id="PF02827">
    <property type="entry name" value="PKI"/>
    <property type="match status" value="1"/>
</dbReference>
<keyword evidence="3" id="KW-0649">Protein kinase inhibitor</keyword>
<evidence type="ECO:0000313" key="5">
    <source>
        <dbReference type="Proteomes" id="UP000035681"/>
    </source>
</evidence>
<evidence type="ECO:0000256" key="2">
    <source>
        <dbReference type="ARBA" id="ARBA00006393"/>
    </source>
</evidence>
<evidence type="ECO:0000256" key="4">
    <source>
        <dbReference type="SAM" id="MobiDB-lite"/>
    </source>
</evidence>
<protein>
    <submittedName>
        <fullName evidence="6">CACTA en-spm transposon protein</fullName>
    </submittedName>
</protein>
<proteinExistence type="inferred from homology"/>
<comment type="function">
    <text evidence="1">Extremely potent competitive inhibitor of cAMP-dependent protein kinase activity, this protein interacts with the catalytic subunit of the enzyme after the cAMP-induced dissociation of its regulatory chains.</text>
</comment>
<dbReference type="InterPro" id="IPR004171">
    <property type="entry name" value="cAMP_dep_PKI"/>
</dbReference>
<dbReference type="WBParaSite" id="SSTP_0000418500.1">
    <property type="protein sequence ID" value="SSTP_0000418500.1"/>
    <property type="gene ID" value="SSTP_0000418500"/>
</dbReference>
<evidence type="ECO:0000256" key="3">
    <source>
        <dbReference type="ARBA" id="ARBA00023013"/>
    </source>
</evidence>
<evidence type="ECO:0000313" key="6">
    <source>
        <dbReference type="WBParaSite" id="SSTP_0000418500.1"/>
    </source>
</evidence>
<reference evidence="6" key="1">
    <citation type="submission" date="2015-08" db="UniProtKB">
        <authorList>
            <consortium name="WormBaseParasite"/>
        </authorList>
    </citation>
    <scope>IDENTIFICATION</scope>
</reference>
<evidence type="ECO:0000256" key="1">
    <source>
        <dbReference type="ARBA" id="ARBA00002844"/>
    </source>
</evidence>
<name>A0A0K0E3W5_STRER</name>
<dbReference type="WBParaSite" id="mrna-7">
    <property type="protein sequence ID" value="mrna-7"/>
    <property type="gene ID" value="nbisL1-mrna-7"/>
</dbReference>
<dbReference type="AlphaFoldDB" id="A0A0K0E3W5"/>
<sequence>MSECENQSCGNDTDNLKDVFILSSRRGRRNAMHEYSMEHIEATTHQLTNRFSEIETNCEAESKISQQHKCQQPISSADSPSS</sequence>
<keyword evidence="5" id="KW-1185">Reference proteome</keyword>
<dbReference type="Proteomes" id="UP000035681">
    <property type="component" value="Unplaced"/>
</dbReference>
<organism evidence="6">
    <name type="scientific">Strongyloides stercoralis</name>
    <name type="common">Threadworm</name>
    <dbReference type="NCBI Taxonomy" id="6248"/>
    <lineage>
        <taxon>Eukaryota</taxon>
        <taxon>Metazoa</taxon>
        <taxon>Ecdysozoa</taxon>
        <taxon>Nematoda</taxon>
        <taxon>Chromadorea</taxon>
        <taxon>Rhabditida</taxon>
        <taxon>Tylenchina</taxon>
        <taxon>Panagrolaimomorpha</taxon>
        <taxon>Strongyloidoidea</taxon>
        <taxon>Strongyloididae</taxon>
        <taxon>Strongyloides</taxon>
    </lineage>
</organism>
<dbReference type="GO" id="GO:0004862">
    <property type="term" value="F:cAMP-dependent protein kinase inhibitor activity"/>
    <property type="evidence" value="ECO:0007669"/>
    <property type="project" value="InterPro"/>
</dbReference>
<comment type="similarity">
    <text evidence="2">Belongs to the PKI family.</text>
</comment>
<accession>A0A0K0E3W5</accession>